<evidence type="ECO:0000256" key="6">
    <source>
        <dbReference type="ARBA" id="ARBA00023211"/>
    </source>
</evidence>
<dbReference type="InterPro" id="IPR006186">
    <property type="entry name" value="Ser/Thr-sp_prot-phosphatase"/>
</dbReference>
<dbReference type="CDD" id="cd00446">
    <property type="entry name" value="GrpE"/>
    <property type="match status" value="1"/>
</dbReference>
<evidence type="ECO:0000313" key="11">
    <source>
        <dbReference type="Proteomes" id="UP000278627"/>
    </source>
</evidence>
<dbReference type="GO" id="GO:0004722">
    <property type="term" value="F:protein serine/threonine phosphatase activity"/>
    <property type="evidence" value="ECO:0007669"/>
    <property type="project" value="UniProtKB-EC"/>
</dbReference>
<feature type="domain" description="Serine/threonine specific protein phosphatases" evidence="9">
    <location>
        <begin position="535"/>
        <end position="540"/>
    </location>
</feature>
<dbReference type="GO" id="GO:0042803">
    <property type="term" value="F:protein homodimerization activity"/>
    <property type="evidence" value="ECO:0007669"/>
    <property type="project" value="InterPro"/>
</dbReference>
<name>A0A158PQY3_BRUPA</name>
<dbReference type="CDD" id="cd07415">
    <property type="entry name" value="MPP_PP2A_PP4_PP6"/>
    <property type="match status" value="1"/>
</dbReference>
<dbReference type="InterPro" id="IPR000740">
    <property type="entry name" value="GrpE"/>
</dbReference>
<reference evidence="12" key="1">
    <citation type="submission" date="2016-04" db="UniProtKB">
        <authorList>
            <consortium name="WormBaseParasite"/>
        </authorList>
    </citation>
    <scope>IDENTIFICATION</scope>
</reference>
<feature type="region of interest" description="Disordered" evidence="8">
    <location>
        <begin position="1"/>
        <end position="20"/>
    </location>
</feature>
<dbReference type="InterPro" id="IPR047129">
    <property type="entry name" value="PPA2-like"/>
</dbReference>
<dbReference type="SMART" id="SM00156">
    <property type="entry name" value="PP2Ac"/>
    <property type="match status" value="1"/>
</dbReference>
<keyword evidence="11" id="KW-1185">Reference proteome</keyword>
<dbReference type="InterPro" id="IPR009012">
    <property type="entry name" value="GrpE_head"/>
</dbReference>
<dbReference type="Gene3D" id="3.90.20.20">
    <property type="match status" value="1"/>
</dbReference>
<dbReference type="Gene3D" id="2.30.22.10">
    <property type="entry name" value="Head domain of nucleotide exchange factor GrpE"/>
    <property type="match status" value="1"/>
</dbReference>
<comment type="cofactor">
    <cofactor evidence="1">
        <name>Mn(2+)</name>
        <dbReference type="ChEBI" id="CHEBI:29035"/>
    </cofactor>
</comment>
<dbReference type="EC" id="3.1.3.16" evidence="7"/>
<evidence type="ECO:0000256" key="8">
    <source>
        <dbReference type="SAM" id="MobiDB-lite"/>
    </source>
</evidence>
<dbReference type="InterPro" id="IPR013805">
    <property type="entry name" value="GrpE_CC"/>
</dbReference>
<dbReference type="GO" id="GO:0000774">
    <property type="term" value="F:adenyl-nucleotide exchange factor activity"/>
    <property type="evidence" value="ECO:0007669"/>
    <property type="project" value="InterPro"/>
</dbReference>
<dbReference type="WBParaSite" id="BPAG_0000881401-mRNA-1">
    <property type="protein sequence ID" value="BPAG_0000881401-mRNA-1"/>
    <property type="gene ID" value="BPAG_0000881401"/>
</dbReference>
<protein>
    <recommendedName>
        <fullName evidence="7">Serine/threonine-protein phosphatase</fullName>
        <ecNumber evidence="7">3.1.3.16</ecNumber>
    </recommendedName>
</protein>
<evidence type="ECO:0000259" key="9">
    <source>
        <dbReference type="PROSITE" id="PS00125"/>
    </source>
</evidence>
<gene>
    <name evidence="10" type="ORF">BPAG_LOCUS8776</name>
</gene>
<evidence type="ECO:0000256" key="4">
    <source>
        <dbReference type="ARBA" id="ARBA00022801"/>
    </source>
</evidence>
<dbReference type="AlphaFoldDB" id="A0A158PQY3"/>
<keyword evidence="5" id="KW-0143">Chaperone</keyword>
<comment type="similarity">
    <text evidence="7">Belongs to the PPP phosphatase family.</text>
</comment>
<keyword evidence="3" id="KW-0479">Metal-binding</keyword>
<dbReference type="Pfam" id="PF00149">
    <property type="entry name" value="Metallophos"/>
    <property type="match status" value="1"/>
</dbReference>
<proteinExistence type="inferred from homology"/>
<keyword evidence="4 7" id="KW-0378">Hydrolase</keyword>
<evidence type="ECO:0000256" key="5">
    <source>
        <dbReference type="ARBA" id="ARBA00023186"/>
    </source>
</evidence>
<evidence type="ECO:0000256" key="7">
    <source>
        <dbReference type="RuleBase" id="RU004273"/>
    </source>
</evidence>
<dbReference type="Proteomes" id="UP000278627">
    <property type="component" value="Unassembled WGS sequence"/>
</dbReference>
<dbReference type="PROSITE" id="PS00125">
    <property type="entry name" value="SER_THR_PHOSPHATASE"/>
    <property type="match status" value="1"/>
</dbReference>
<dbReference type="SUPFAM" id="SSF58014">
    <property type="entry name" value="Coiled-coil domain of nucleotide exchange factor GrpE"/>
    <property type="match status" value="1"/>
</dbReference>
<dbReference type="EMBL" id="UZAD01013140">
    <property type="protein sequence ID" value="VDN89962.1"/>
    <property type="molecule type" value="Genomic_DNA"/>
</dbReference>
<dbReference type="STRING" id="6280.A0A158PQY3"/>
<sequence>MQDGGERKKKSKKDQEENHCGTVLSNTARMIGSIFRLLFKDNFPTSTTRFSFSAAVQKEGANEASSFSLKHENARLTSTEFLTKVKKSIGVSETEEEFVIPRPAFDALATEYDVLLEEVASFKDKYTRALAEVENVRRRGHKQTEEAKVFAIQGFCKDLLEVADILDLAVGAVKKEELDKNISLKNLFEGLEMTRTVLQKSFVKHGLKQISPEGEKFDPALHEAVFQIPKDKVSFRRPVPFLDLLGLNFSSKDFARLFVFHMSIALVDHVLKEGKIRVWIHSTSNKNRLRFAESTYSCSKSRCCTVIIKISCALTQVSTAGHIQIWILASGSSFLSVCQVYNCSFFVDMIYNRSMFQCLNRIIQGSIVFCFTKMNPFKKKKNRFSRSSKFRRAWRGGRRKIMTKSGDEQQGVGDGNETQYKLQYRGLTIDADRWVEESSKCQYLPEDEMILLCDMLVTRLSHESNVVEITSPVTVCGDIHGQFYDLLKLFETGGRVPSTRYVFMGDYVDRGYYSLETLTYLFALMIRYPESITLLRGNHESRRISAVYGFYDECIQKYGHAMVWRCCCKVFDMLPVGALIDDHILCVHGGLSPEIKTLEKMFTLDRAVEIPSKGALCDLVWSDPEPTEEGWELSPRGAGWLFGQEVTKRFMHTNDLSLICRSHQLVLEGFKYIWDDILCTVWSAPNYCYRCGNEAAILQISSNERQVKYFDEASDNQREKPDRIVAPYFL</sequence>
<dbReference type="InterPro" id="IPR004843">
    <property type="entry name" value="Calcineurin-like_PHP"/>
</dbReference>
<comment type="catalytic activity">
    <reaction evidence="7">
        <text>O-phospho-L-threonyl-[protein] + H2O = L-threonyl-[protein] + phosphate</text>
        <dbReference type="Rhea" id="RHEA:47004"/>
        <dbReference type="Rhea" id="RHEA-COMP:11060"/>
        <dbReference type="Rhea" id="RHEA-COMP:11605"/>
        <dbReference type="ChEBI" id="CHEBI:15377"/>
        <dbReference type="ChEBI" id="CHEBI:30013"/>
        <dbReference type="ChEBI" id="CHEBI:43474"/>
        <dbReference type="ChEBI" id="CHEBI:61977"/>
        <dbReference type="EC" id="3.1.3.16"/>
    </reaction>
</comment>
<evidence type="ECO:0000256" key="3">
    <source>
        <dbReference type="ARBA" id="ARBA00022723"/>
    </source>
</evidence>
<organism evidence="12">
    <name type="scientific">Brugia pahangi</name>
    <name type="common">Filarial nematode worm</name>
    <dbReference type="NCBI Taxonomy" id="6280"/>
    <lineage>
        <taxon>Eukaryota</taxon>
        <taxon>Metazoa</taxon>
        <taxon>Ecdysozoa</taxon>
        <taxon>Nematoda</taxon>
        <taxon>Chromadorea</taxon>
        <taxon>Rhabditida</taxon>
        <taxon>Spirurina</taxon>
        <taxon>Spiruromorpha</taxon>
        <taxon>Filarioidea</taxon>
        <taxon>Onchocercidae</taxon>
        <taxon>Brugia</taxon>
    </lineage>
</organism>
<evidence type="ECO:0000256" key="2">
    <source>
        <dbReference type="ARBA" id="ARBA00009054"/>
    </source>
</evidence>
<reference evidence="10 11" key="2">
    <citation type="submission" date="2018-11" db="EMBL/GenBank/DDBJ databases">
        <authorList>
            <consortium name="Pathogen Informatics"/>
        </authorList>
    </citation>
    <scope>NUCLEOTIDE SEQUENCE [LARGE SCALE GENOMIC DNA]</scope>
</reference>
<dbReference type="HAMAP" id="MF_01151">
    <property type="entry name" value="GrpE"/>
    <property type="match status" value="1"/>
</dbReference>
<dbReference type="SUPFAM" id="SSF56300">
    <property type="entry name" value="Metallo-dependent phosphatases"/>
    <property type="match status" value="1"/>
</dbReference>
<evidence type="ECO:0000256" key="1">
    <source>
        <dbReference type="ARBA" id="ARBA00001936"/>
    </source>
</evidence>
<dbReference type="Pfam" id="PF01025">
    <property type="entry name" value="GrpE"/>
    <property type="match status" value="1"/>
</dbReference>
<evidence type="ECO:0000313" key="12">
    <source>
        <dbReference type="WBParaSite" id="BPAG_0000881401-mRNA-1"/>
    </source>
</evidence>
<dbReference type="PRINTS" id="PR00114">
    <property type="entry name" value="STPHPHTASE"/>
</dbReference>
<dbReference type="GO" id="GO:0006457">
    <property type="term" value="P:protein folding"/>
    <property type="evidence" value="ECO:0007669"/>
    <property type="project" value="InterPro"/>
</dbReference>
<dbReference type="GO" id="GO:0051087">
    <property type="term" value="F:protein-folding chaperone binding"/>
    <property type="evidence" value="ECO:0007669"/>
    <property type="project" value="InterPro"/>
</dbReference>
<dbReference type="InterPro" id="IPR029052">
    <property type="entry name" value="Metallo-depent_PP-like"/>
</dbReference>
<accession>A0A158PQY3</accession>
<evidence type="ECO:0000313" key="10">
    <source>
        <dbReference type="EMBL" id="VDN89962.1"/>
    </source>
</evidence>
<dbReference type="Gene3D" id="3.60.21.10">
    <property type="match status" value="1"/>
</dbReference>
<comment type="similarity">
    <text evidence="2">Belongs to the GrpE family.</text>
</comment>
<dbReference type="PANTHER" id="PTHR45619">
    <property type="entry name" value="SERINE/THREONINE-PROTEIN PHOSPHATASE PP2A-RELATED"/>
    <property type="match status" value="1"/>
</dbReference>
<dbReference type="GO" id="GO:0046872">
    <property type="term" value="F:metal ion binding"/>
    <property type="evidence" value="ECO:0007669"/>
    <property type="project" value="UniProtKB-KW"/>
</dbReference>
<keyword evidence="6" id="KW-0464">Manganese</keyword>